<dbReference type="Gene3D" id="3.40.430.10">
    <property type="entry name" value="Dihydrofolate Reductase, subunit A"/>
    <property type="match status" value="1"/>
</dbReference>
<protein>
    <submittedName>
        <fullName evidence="2">Deaminase reductase</fullName>
    </submittedName>
</protein>
<accession>A0A8J3B0Y5</accession>
<dbReference type="EMBL" id="BMQB01000002">
    <property type="protein sequence ID" value="GGJ82954.1"/>
    <property type="molecule type" value="Genomic_DNA"/>
</dbReference>
<dbReference type="InterPro" id="IPR024072">
    <property type="entry name" value="DHFR-like_dom_sf"/>
</dbReference>
<evidence type="ECO:0000313" key="3">
    <source>
        <dbReference type="Proteomes" id="UP000649739"/>
    </source>
</evidence>
<dbReference type="SUPFAM" id="SSF53597">
    <property type="entry name" value="Dihydrofolate reductase-like"/>
    <property type="match status" value="1"/>
</dbReference>
<name>A0A8J3B0Y5_9ACTN</name>
<dbReference type="AlphaFoldDB" id="A0A8J3B0Y5"/>
<dbReference type="InterPro" id="IPR002734">
    <property type="entry name" value="RibDG_C"/>
</dbReference>
<organism evidence="2 3">
    <name type="scientific">Pilimelia anulata</name>
    <dbReference type="NCBI Taxonomy" id="53371"/>
    <lineage>
        <taxon>Bacteria</taxon>
        <taxon>Bacillati</taxon>
        <taxon>Actinomycetota</taxon>
        <taxon>Actinomycetes</taxon>
        <taxon>Micromonosporales</taxon>
        <taxon>Micromonosporaceae</taxon>
        <taxon>Pilimelia</taxon>
    </lineage>
</organism>
<reference evidence="2" key="1">
    <citation type="journal article" date="2014" name="Int. J. Syst. Evol. Microbiol.">
        <title>Complete genome sequence of Corynebacterium casei LMG S-19264T (=DSM 44701T), isolated from a smear-ripened cheese.</title>
        <authorList>
            <consortium name="US DOE Joint Genome Institute (JGI-PGF)"/>
            <person name="Walter F."/>
            <person name="Albersmeier A."/>
            <person name="Kalinowski J."/>
            <person name="Ruckert C."/>
        </authorList>
    </citation>
    <scope>NUCLEOTIDE SEQUENCE</scope>
    <source>
        <strain evidence="2">JCM 3090</strain>
    </source>
</reference>
<feature type="domain" description="Bacterial bifunctional deaminase-reductase C-terminal" evidence="1">
    <location>
        <begin position="8"/>
        <end position="189"/>
    </location>
</feature>
<dbReference type="GO" id="GO:0009231">
    <property type="term" value="P:riboflavin biosynthetic process"/>
    <property type="evidence" value="ECO:0007669"/>
    <property type="project" value="InterPro"/>
</dbReference>
<dbReference type="Proteomes" id="UP000649739">
    <property type="component" value="Unassembled WGS sequence"/>
</dbReference>
<evidence type="ECO:0000313" key="2">
    <source>
        <dbReference type="EMBL" id="GGJ82954.1"/>
    </source>
</evidence>
<keyword evidence="3" id="KW-1185">Reference proteome</keyword>
<reference evidence="2" key="2">
    <citation type="submission" date="2020-09" db="EMBL/GenBank/DDBJ databases">
        <authorList>
            <person name="Sun Q."/>
            <person name="Ohkuma M."/>
        </authorList>
    </citation>
    <scope>NUCLEOTIDE SEQUENCE</scope>
    <source>
        <strain evidence="2">JCM 3090</strain>
    </source>
</reference>
<gene>
    <name evidence="2" type="ORF">GCM10010123_10740</name>
</gene>
<proteinExistence type="predicted"/>
<sequence length="219" mass="22842">MPRLRAHNISISLDGYVAGPRQGPDHPLGVGGEPLHEWAYATRTFRRMIGATGGEAGTDDGFMAAGDIGIGATIMGRNMFGPVRGGWGDGAWRGWWGDEPPYRHPVFVLTHHARPPLVMAGGTTFHFVTEGIEAALERAVEAADGADVRLGGGAAALQQYLTAGLLDELHLVVVPILLGGGARLFDGFGEGEPAGYAATEVAPSAAVTHVRLARSNAAT</sequence>
<dbReference type="GO" id="GO:0008703">
    <property type="term" value="F:5-amino-6-(5-phosphoribosylamino)uracil reductase activity"/>
    <property type="evidence" value="ECO:0007669"/>
    <property type="project" value="InterPro"/>
</dbReference>
<dbReference type="Pfam" id="PF01872">
    <property type="entry name" value="RibD_C"/>
    <property type="match status" value="1"/>
</dbReference>
<comment type="caution">
    <text evidence="2">The sequence shown here is derived from an EMBL/GenBank/DDBJ whole genome shotgun (WGS) entry which is preliminary data.</text>
</comment>
<dbReference type="RefSeq" id="WP_189168929.1">
    <property type="nucleotide sequence ID" value="NZ_BMQB01000002.1"/>
</dbReference>
<evidence type="ECO:0000259" key="1">
    <source>
        <dbReference type="Pfam" id="PF01872"/>
    </source>
</evidence>